<dbReference type="GO" id="GO:0005764">
    <property type="term" value="C:lysosome"/>
    <property type="evidence" value="ECO:0007669"/>
    <property type="project" value="UniProtKB-SubCell"/>
</dbReference>
<proteinExistence type="inferred from homology"/>
<comment type="caution">
    <text evidence="5">The sequence shown here is derived from an EMBL/GenBank/DDBJ whole genome shotgun (WGS) entry which is preliminary data.</text>
</comment>
<feature type="compositionally biased region" description="Polar residues" evidence="3">
    <location>
        <begin position="425"/>
        <end position="447"/>
    </location>
</feature>
<reference evidence="5" key="1">
    <citation type="submission" date="2021-04" db="EMBL/GenBank/DDBJ databases">
        <authorList>
            <person name="Chebbi M.A.C M."/>
        </authorList>
    </citation>
    <scope>NUCLEOTIDE SEQUENCE</scope>
</reference>
<keyword evidence="2" id="KW-0732">Signal</keyword>
<dbReference type="InterPro" id="IPR005365">
    <property type="entry name" value="Npr3"/>
</dbReference>
<evidence type="ECO:0000313" key="6">
    <source>
        <dbReference type="Proteomes" id="UP000786811"/>
    </source>
</evidence>
<dbReference type="Proteomes" id="UP000786811">
    <property type="component" value="Unassembled WGS sequence"/>
</dbReference>
<dbReference type="Pfam" id="PF24064">
    <property type="entry name" value="HTH_NPRL3"/>
    <property type="match status" value="1"/>
</dbReference>
<dbReference type="GO" id="GO:1990130">
    <property type="term" value="C:GATOR1 complex"/>
    <property type="evidence" value="ECO:0007669"/>
    <property type="project" value="UniProtKB-UniRule"/>
</dbReference>
<accession>A0A8J2HHF8</accession>
<dbReference type="GO" id="GO:0038202">
    <property type="term" value="P:TORC1 signaling"/>
    <property type="evidence" value="ECO:0007669"/>
    <property type="project" value="TreeGrafter"/>
</dbReference>
<evidence type="ECO:0000256" key="2">
    <source>
        <dbReference type="RuleBase" id="RU368069"/>
    </source>
</evidence>
<gene>
    <name evidence="5" type="ORF">HICCMSTLAB_LOCUS7721</name>
</gene>
<dbReference type="GO" id="GO:0010508">
    <property type="term" value="P:positive regulation of autophagy"/>
    <property type="evidence" value="ECO:0007669"/>
    <property type="project" value="TreeGrafter"/>
</dbReference>
<sequence length="545" mass="62338">MEINPLSIILVKRDSKGDRMLFRYPHMDNNKRDSNQCTKRKNPYSLIIAEDSLQSLPCPTSNITNGNLSGLSDEVLSTLFAVKPELCEMKFELKLNNVRFVGHPTLIPSSRGKEVNSSMLFNVVFALQAQANQSVVKCYHDLSKRLGITLRHEEKRCGFLTEEIKMMVSTLDEIATRSEEESEGEESPYELILKKSLLAKDLKSAFDSLCNTGIVNLMINKWTLVNFCLPQKVHQIHKKGFIMNPEMIDRCLNSLRPYHGLLLLIEPVDLLESLPTDASPALRRMIQMYNPLKSLQTLAADTDLSLAQIFQLTGHLVYWAKATVIYPLCESNVYVISPDAVISNQLMESFIDQFPGLNLLQILSEFSLPTSISEKLNPLGQPQQQQQIVKIIVWLLKNRLLLQLHTYVQFMPTDHGRDSAETRNQDGLSPNRATESDSSWSYNNTPKGISSEMRIDRSISMSKEEEIFEYRSENFPISSEDIMLLDKLCGLNYFDGRHHLEEIMYLENIRRSQLLEILEKFRNILIISKHEDPAITLFYSQHGFS</sequence>
<keyword evidence="2" id="KW-0458">Lysosome</keyword>
<evidence type="ECO:0000259" key="4">
    <source>
        <dbReference type="Pfam" id="PF24064"/>
    </source>
</evidence>
<comment type="similarity">
    <text evidence="1 2">Belongs to the NPR3 family.</text>
</comment>
<dbReference type="AlphaFoldDB" id="A0A8J2HHF8"/>
<feature type="region of interest" description="Disordered" evidence="3">
    <location>
        <begin position="415"/>
        <end position="447"/>
    </location>
</feature>
<keyword evidence="6" id="KW-1185">Reference proteome</keyword>
<dbReference type="PANTHER" id="PTHR13153:SF5">
    <property type="entry name" value="GATOR COMPLEX PROTEIN NPRL3"/>
    <property type="match status" value="1"/>
</dbReference>
<name>A0A8J2HHF8_COTCN</name>
<feature type="domain" description="GATOR1 complex protein NPRL3 C-terminal HTH" evidence="4">
    <location>
        <begin position="480"/>
        <end position="526"/>
    </location>
</feature>
<comment type="subcellular location">
    <subcellularLocation>
        <location evidence="2">Lysosome</location>
    </subcellularLocation>
</comment>
<comment type="function">
    <text evidence="2">As a component of the GATOR1 complex functions as an inhibitor of the amino acid-sensing branch of the TORC1 pathway.</text>
</comment>
<dbReference type="GO" id="GO:1904262">
    <property type="term" value="P:negative regulation of TORC1 signaling"/>
    <property type="evidence" value="ECO:0007669"/>
    <property type="project" value="TreeGrafter"/>
</dbReference>
<dbReference type="GO" id="GO:0034198">
    <property type="term" value="P:cellular response to amino acid starvation"/>
    <property type="evidence" value="ECO:0007669"/>
    <property type="project" value="UniProtKB-UniRule"/>
</dbReference>
<dbReference type="PANTHER" id="PTHR13153">
    <property type="entry name" value="CGTHBA PROTEIN -14 GENE PROTEIN"/>
    <property type="match status" value="1"/>
</dbReference>
<dbReference type="InterPro" id="IPR056603">
    <property type="entry name" value="HTH_NPRL3"/>
</dbReference>
<protein>
    <recommendedName>
        <fullName evidence="2">GATOR complex protein NPRL3</fullName>
    </recommendedName>
    <alternativeName>
        <fullName evidence="2">Nitrogen permease regulator 3-like protein</fullName>
    </alternativeName>
</protein>
<dbReference type="EMBL" id="CAJNRD030001121">
    <property type="protein sequence ID" value="CAG5095463.1"/>
    <property type="molecule type" value="Genomic_DNA"/>
</dbReference>
<dbReference type="Pfam" id="PF03666">
    <property type="entry name" value="NPR3"/>
    <property type="match status" value="1"/>
</dbReference>
<evidence type="ECO:0000256" key="3">
    <source>
        <dbReference type="SAM" id="MobiDB-lite"/>
    </source>
</evidence>
<dbReference type="OrthoDB" id="18648at2759"/>
<organism evidence="5 6">
    <name type="scientific">Cotesia congregata</name>
    <name type="common">Parasitoid wasp</name>
    <name type="synonym">Apanteles congregatus</name>
    <dbReference type="NCBI Taxonomy" id="51543"/>
    <lineage>
        <taxon>Eukaryota</taxon>
        <taxon>Metazoa</taxon>
        <taxon>Ecdysozoa</taxon>
        <taxon>Arthropoda</taxon>
        <taxon>Hexapoda</taxon>
        <taxon>Insecta</taxon>
        <taxon>Pterygota</taxon>
        <taxon>Neoptera</taxon>
        <taxon>Endopterygota</taxon>
        <taxon>Hymenoptera</taxon>
        <taxon>Apocrita</taxon>
        <taxon>Ichneumonoidea</taxon>
        <taxon>Braconidae</taxon>
        <taxon>Microgastrinae</taxon>
        <taxon>Cotesia</taxon>
    </lineage>
</organism>
<evidence type="ECO:0000313" key="5">
    <source>
        <dbReference type="EMBL" id="CAG5095463.1"/>
    </source>
</evidence>
<feature type="compositionally biased region" description="Basic and acidic residues" evidence="3">
    <location>
        <begin position="415"/>
        <end position="424"/>
    </location>
</feature>
<evidence type="ECO:0000256" key="1">
    <source>
        <dbReference type="ARBA" id="ARBA00010546"/>
    </source>
</evidence>